<dbReference type="Pfam" id="PF23562">
    <property type="entry name" value="AMP-binding_C_3"/>
    <property type="match status" value="1"/>
</dbReference>
<dbReference type="Proteomes" id="UP000015241">
    <property type="component" value="Unassembled WGS sequence"/>
</dbReference>
<dbReference type="EMBL" id="KE504150">
    <property type="protein sequence ID" value="EPT00256.1"/>
    <property type="molecule type" value="Genomic_DNA"/>
</dbReference>
<name>S8FFQ1_FOMSC</name>
<evidence type="ECO:0000313" key="5">
    <source>
        <dbReference type="EMBL" id="EPT00256.1"/>
    </source>
</evidence>
<keyword evidence="3" id="KW-0732">Signal</keyword>
<dbReference type="InterPro" id="IPR020845">
    <property type="entry name" value="AMP-binding_CS"/>
</dbReference>
<keyword evidence="1" id="KW-0596">Phosphopantetheine</keyword>
<dbReference type="Pfam" id="PF00501">
    <property type="entry name" value="AMP-binding"/>
    <property type="match status" value="1"/>
</dbReference>
<protein>
    <recommendedName>
        <fullName evidence="4">AMP-dependent synthetase/ligase domain-containing protein</fullName>
    </recommendedName>
</protein>
<evidence type="ECO:0000313" key="6">
    <source>
        <dbReference type="Proteomes" id="UP000015241"/>
    </source>
</evidence>
<dbReference type="InParanoid" id="S8FFQ1"/>
<dbReference type="PROSITE" id="PS00455">
    <property type="entry name" value="AMP_BINDING"/>
    <property type="match status" value="1"/>
</dbReference>
<feature type="domain" description="AMP-dependent synthetase/ligase" evidence="4">
    <location>
        <begin position="49"/>
        <end position="394"/>
    </location>
</feature>
<evidence type="ECO:0000259" key="4">
    <source>
        <dbReference type="Pfam" id="PF00501"/>
    </source>
</evidence>
<evidence type="ECO:0000256" key="3">
    <source>
        <dbReference type="SAM" id="SignalP"/>
    </source>
</evidence>
<feature type="chain" id="PRO_5004550984" description="AMP-dependent synthetase/ligase domain-containing protein" evidence="3">
    <location>
        <begin position="19"/>
        <end position="586"/>
    </location>
</feature>
<dbReference type="STRING" id="743788.S8FFQ1"/>
<dbReference type="InterPro" id="IPR051414">
    <property type="entry name" value="Adenylate-forming_Reductase"/>
</dbReference>
<keyword evidence="6" id="KW-1185">Reference proteome</keyword>
<dbReference type="InterPro" id="IPR042099">
    <property type="entry name" value="ANL_N_sf"/>
</dbReference>
<dbReference type="SUPFAM" id="SSF56801">
    <property type="entry name" value="Acetyl-CoA synthetase-like"/>
    <property type="match status" value="1"/>
</dbReference>
<dbReference type="OrthoDB" id="429813at2759"/>
<dbReference type="InterPro" id="IPR000873">
    <property type="entry name" value="AMP-dep_synth/lig_dom"/>
</dbReference>
<accession>S8FFQ1</accession>
<proteinExistence type="predicted"/>
<dbReference type="AlphaFoldDB" id="S8FFQ1"/>
<dbReference type="Gene3D" id="3.40.50.12780">
    <property type="entry name" value="N-terminal domain of ligase-like"/>
    <property type="match status" value="1"/>
</dbReference>
<gene>
    <name evidence="5" type="ORF">FOMPIDRAFT_1049839</name>
</gene>
<organism evidence="5 6">
    <name type="scientific">Fomitopsis schrenkii</name>
    <name type="common">Brown rot fungus</name>
    <dbReference type="NCBI Taxonomy" id="2126942"/>
    <lineage>
        <taxon>Eukaryota</taxon>
        <taxon>Fungi</taxon>
        <taxon>Dikarya</taxon>
        <taxon>Basidiomycota</taxon>
        <taxon>Agaricomycotina</taxon>
        <taxon>Agaricomycetes</taxon>
        <taxon>Polyporales</taxon>
        <taxon>Fomitopsis</taxon>
    </lineage>
</organism>
<keyword evidence="2" id="KW-0597">Phosphoprotein</keyword>
<dbReference type="PANTHER" id="PTHR43439:SF2">
    <property type="entry name" value="ENZYME, PUTATIVE (JCVI)-RELATED"/>
    <property type="match status" value="1"/>
</dbReference>
<dbReference type="PANTHER" id="PTHR43439">
    <property type="entry name" value="PHENYLACETATE-COENZYME A LIGASE"/>
    <property type="match status" value="1"/>
</dbReference>
<reference evidence="5 6" key="1">
    <citation type="journal article" date="2012" name="Science">
        <title>The Paleozoic origin of enzymatic lignin decomposition reconstructed from 31 fungal genomes.</title>
        <authorList>
            <person name="Floudas D."/>
            <person name="Binder M."/>
            <person name="Riley R."/>
            <person name="Barry K."/>
            <person name="Blanchette R.A."/>
            <person name="Henrissat B."/>
            <person name="Martinez A.T."/>
            <person name="Otillar R."/>
            <person name="Spatafora J.W."/>
            <person name="Yadav J.S."/>
            <person name="Aerts A."/>
            <person name="Benoit I."/>
            <person name="Boyd A."/>
            <person name="Carlson A."/>
            <person name="Copeland A."/>
            <person name="Coutinho P.M."/>
            <person name="de Vries R.P."/>
            <person name="Ferreira P."/>
            <person name="Findley K."/>
            <person name="Foster B."/>
            <person name="Gaskell J."/>
            <person name="Glotzer D."/>
            <person name="Gorecki P."/>
            <person name="Heitman J."/>
            <person name="Hesse C."/>
            <person name="Hori C."/>
            <person name="Igarashi K."/>
            <person name="Jurgens J.A."/>
            <person name="Kallen N."/>
            <person name="Kersten P."/>
            <person name="Kohler A."/>
            <person name="Kuees U."/>
            <person name="Kumar T.K.A."/>
            <person name="Kuo A."/>
            <person name="LaButti K."/>
            <person name="Larrondo L.F."/>
            <person name="Lindquist E."/>
            <person name="Ling A."/>
            <person name="Lombard V."/>
            <person name="Lucas S."/>
            <person name="Lundell T."/>
            <person name="Martin R."/>
            <person name="McLaughlin D.J."/>
            <person name="Morgenstern I."/>
            <person name="Morin E."/>
            <person name="Murat C."/>
            <person name="Nagy L.G."/>
            <person name="Nolan M."/>
            <person name="Ohm R.A."/>
            <person name="Patyshakuliyeva A."/>
            <person name="Rokas A."/>
            <person name="Ruiz-Duenas F.J."/>
            <person name="Sabat G."/>
            <person name="Salamov A."/>
            <person name="Samejima M."/>
            <person name="Schmutz J."/>
            <person name="Slot J.C."/>
            <person name="St John F."/>
            <person name="Stenlid J."/>
            <person name="Sun H."/>
            <person name="Sun S."/>
            <person name="Syed K."/>
            <person name="Tsang A."/>
            <person name="Wiebenga A."/>
            <person name="Young D."/>
            <person name="Pisabarro A."/>
            <person name="Eastwood D.C."/>
            <person name="Martin F."/>
            <person name="Cullen D."/>
            <person name="Grigoriev I.V."/>
            <person name="Hibbett D.S."/>
        </authorList>
    </citation>
    <scope>NUCLEOTIDE SEQUENCE</scope>
    <source>
        <strain evidence="6">FP-58527</strain>
    </source>
</reference>
<dbReference type="eggNOG" id="KOG1178">
    <property type="taxonomic scope" value="Eukaryota"/>
</dbReference>
<sequence>MGAPLFSALLRWLAPSYSVQTPSGTGSGYAPAPRDGSLTLPEAYYWHYEHNPHHPVFVWRGETGLVHLTYSDVIPAAQRAARHVATAAGIELRSSMTYTRPVIILAASDTVTYATTLIGLWLAGIPVFPITPRFSPSVVTKLLQASNACHVFVSGENAVLELVREAIGSLHPQSDGIPGISLMPSYDELYHTSGDFVPLPSRQYDPSALATISHSSGSTSFPKPIRWNLRCCSCYSIIDGARDYLNEVIACPAIELFHAWGITFLSTQPMTGYIMAVFPPSSPAAIPAADTVYQCMVDCRATYALIPPSLLMHWSGDLNRYAYLKEMKGIVYGGRFVSKPVGDFLVRSGVKINTVYGTTETGIISTILRAADDEDWEYFEINNHSNGILIPNNDIERSYRLVAGPTQALPVVNSEFNGRDAYVPGDALLPHPHKPGYWKLLGRVDDHIMLSTGEIVYPSPIESQLCHHQCIKGAVMFGRGQSRIGVILEPEHSSTPEGDLNSDVEAIIMMSAVEEVNKTSPPYARISREMIIFAHEAKPFTYTLKGLPRRAIIMKEYQPEIEAATRRYNAQAAPPPHTQNVPLIPL</sequence>
<dbReference type="HOGENOM" id="CLU_002220_3_2_1"/>
<feature type="signal peptide" evidence="3">
    <location>
        <begin position="1"/>
        <end position="18"/>
    </location>
</feature>
<evidence type="ECO:0000256" key="2">
    <source>
        <dbReference type="ARBA" id="ARBA00022553"/>
    </source>
</evidence>
<evidence type="ECO:0000256" key="1">
    <source>
        <dbReference type="ARBA" id="ARBA00022450"/>
    </source>
</evidence>